<dbReference type="AlphaFoldDB" id="A0A1X2HZT1"/>
<dbReference type="EMBL" id="MCGE01000055">
    <property type="protein sequence ID" value="ORZ01990.1"/>
    <property type="molecule type" value="Genomic_DNA"/>
</dbReference>
<organism evidence="2 8">
    <name type="scientific">Absidia repens</name>
    <dbReference type="NCBI Taxonomy" id="90262"/>
    <lineage>
        <taxon>Eukaryota</taxon>
        <taxon>Fungi</taxon>
        <taxon>Fungi incertae sedis</taxon>
        <taxon>Mucoromycota</taxon>
        <taxon>Mucoromycotina</taxon>
        <taxon>Mucoromycetes</taxon>
        <taxon>Mucorales</taxon>
        <taxon>Cunninghamellaceae</taxon>
        <taxon>Absidia</taxon>
    </lineage>
</organism>
<reference evidence="2 8" key="1">
    <citation type="submission" date="2016-07" db="EMBL/GenBank/DDBJ databases">
        <title>Pervasive Adenine N6-methylation of Active Genes in Fungi.</title>
        <authorList>
            <consortium name="DOE Joint Genome Institute"/>
            <person name="Mondo S.J."/>
            <person name="Dannebaum R.O."/>
            <person name="Kuo R.C."/>
            <person name="Labutti K."/>
            <person name="Haridas S."/>
            <person name="Kuo A."/>
            <person name="Salamov A."/>
            <person name="Ahrendt S.R."/>
            <person name="Lipzen A."/>
            <person name="Sullivan W."/>
            <person name="Andreopoulos W.B."/>
            <person name="Clum A."/>
            <person name="Lindquist E."/>
            <person name="Daum C."/>
            <person name="Ramamoorthy G.K."/>
            <person name="Gryganskyi A."/>
            <person name="Culley D."/>
            <person name="Magnuson J.K."/>
            <person name="James T.Y."/>
            <person name="O'Malley M.A."/>
            <person name="Stajich J.E."/>
            <person name="Spatafora J.W."/>
            <person name="Visel A."/>
            <person name="Grigoriev I.V."/>
        </authorList>
    </citation>
    <scope>NUCLEOTIDE SEQUENCE [LARGE SCALE GENOMIC DNA]</scope>
    <source>
        <strain evidence="2 8">NRRL 1336</strain>
    </source>
</reference>
<dbReference type="EMBL" id="MCGE01000031">
    <property type="protein sequence ID" value="ORZ08312.1"/>
    <property type="molecule type" value="Genomic_DNA"/>
</dbReference>
<evidence type="ECO:0000313" key="7">
    <source>
        <dbReference type="EMBL" id="ORZ20796.1"/>
    </source>
</evidence>
<dbReference type="EMBL" id="MCGE01000015">
    <property type="protein sequence ID" value="ORZ14035.1"/>
    <property type="molecule type" value="Genomic_DNA"/>
</dbReference>
<sequence length="61" mass="7269">MYGSYSIDVKECVFQMSHRISPYIPLYRPISDHHKPVYTLVSSNNIVHYEKNIDEDQSIFY</sequence>
<comment type="caution">
    <text evidence="2">The sequence shown here is derived from an EMBL/GenBank/DDBJ whole genome shotgun (WGS) entry which is preliminary data.</text>
</comment>
<evidence type="ECO:0000313" key="1">
    <source>
        <dbReference type="EMBL" id="ORZ01990.1"/>
    </source>
</evidence>
<protein>
    <submittedName>
        <fullName evidence="2">Uncharacterized protein</fullName>
    </submittedName>
</protein>
<evidence type="ECO:0000313" key="6">
    <source>
        <dbReference type="EMBL" id="ORZ14035.1"/>
    </source>
</evidence>
<evidence type="ECO:0000313" key="3">
    <source>
        <dbReference type="EMBL" id="ORZ06623.1"/>
    </source>
</evidence>
<accession>A0A1X2HZT1</accession>
<dbReference type="EMBL" id="MCGE01000006">
    <property type="protein sequence ID" value="ORZ20796.1"/>
    <property type="molecule type" value="Genomic_DNA"/>
</dbReference>
<name>A0A1X2HZT1_9FUNG</name>
<evidence type="ECO:0000313" key="8">
    <source>
        <dbReference type="Proteomes" id="UP000193560"/>
    </source>
</evidence>
<dbReference type="Proteomes" id="UP000193560">
    <property type="component" value="Unassembled WGS sequence"/>
</dbReference>
<dbReference type="EMBL" id="MCGE01000041">
    <property type="protein sequence ID" value="ORZ06054.1"/>
    <property type="molecule type" value="Genomic_DNA"/>
</dbReference>
<evidence type="ECO:0000313" key="2">
    <source>
        <dbReference type="EMBL" id="ORZ06054.1"/>
    </source>
</evidence>
<dbReference type="EMBL" id="MCGE01000038">
    <property type="protein sequence ID" value="ORZ06623.1"/>
    <property type="molecule type" value="Genomic_DNA"/>
</dbReference>
<keyword evidence="8" id="KW-1185">Reference proteome</keyword>
<proteinExistence type="predicted"/>
<evidence type="ECO:0000313" key="5">
    <source>
        <dbReference type="EMBL" id="ORZ11079.1"/>
    </source>
</evidence>
<dbReference type="EMBL" id="MCGE01000022">
    <property type="protein sequence ID" value="ORZ11079.1"/>
    <property type="molecule type" value="Genomic_DNA"/>
</dbReference>
<evidence type="ECO:0000313" key="4">
    <source>
        <dbReference type="EMBL" id="ORZ08312.1"/>
    </source>
</evidence>
<gene>
    <name evidence="7" type="ORF">BCR42DRAFT_409511</name>
    <name evidence="6" type="ORF">BCR42DRAFT_417902</name>
    <name evidence="5" type="ORF">BCR42DRAFT_421505</name>
    <name evidence="4" type="ORF">BCR42DRAFT_424854</name>
    <name evidence="3" type="ORF">BCR42DRAFT_426846</name>
    <name evidence="2" type="ORF">BCR42DRAFT_427601</name>
    <name evidence="1" type="ORF">BCR42DRAFT_429766</name>
</gene>